<organism evidence="3 4">
    <name type="scientific">Galemys pyrenaicus</name>
    <name type="common">Iberian desman</name>
    <name type="synonym">Pyrenean desman</name>
    <dbReference type="NCBI Taxonomy" id="202257"/>
    <lineage>
        <taxon>Eukaryota</taxon>
        <taxon>Metazoa</taxon>
        <taxon>Chordata</taxon>
        <taxon>Craniata</taxon>
        <taxon>Vertebrata</taxon>
        <taxon>Euteleostomi</taxon>
        <taxon>Mammalia</taxon>
        <taxon>Eutheria</taxon>
        <taxon>Laurasiatheria</taxon>
        <taxon>Eulipotyphla</taxon>
        <taxon>Talpidae</taxon>
        <taxon>Galemys</taxon>
    </lineage>
</organism>
<sequence length="275" mass="30276">MGPDLSDWLWVRCVAAVARPSDSISERRGRRPPALSPGPACGRPGLPPGSLLSLQRQSWLETPRGVCSWALSSRCWLSPANLGASRETTHRAEATSIQPFVFCHVKLSQRLDLLAISLTQPLQGLKEEVPGLAGGGGEQAPPPAEPEEEDALSPVVSPLLQLLALLRLLHLYSPGLQAQMRMRADPRQARALRPRASCITATPAAGGEAFSFRYSPGKLRGNQYKKMMSKEELEEEQRVQKQQLAAIFKLMQDNKETFGELSDSDVQEQLRLYDM</sequence>
<dbReference type="EMBL" id="JAGFMF010011609">
    <property type="protein sequence ID" value="KAG8519385.1"/>
    <property type="molecule type" value="Genomic_DNA"/>
</dbReference>
<gene>
    <name evidence="3" type="ORF">J0S82_018175</name>
</gene>
<evidence type="ECO:0000259" key="2">
    <source>
        <dbReference type="Pfam" id="PF25473"/>
    </source>
</evidence>
<dbReference type="InterPro" id="IPR026622">
    <property type="entry name" value="Mxra7"/>
</dbReference>
<keyword evidence="4" id="KW-1185">Reference proteome</keyword>
<dbReference type="AlphaFoldDB" id="A0A8J6ALB2"/>
<dbReference type="InterPro" id="IPR057534">
    <property type="entry name" value="MXRA7_helical"/>
</dbReference>
<dbReference type="PANTHER" id="PTHR21845:SF2">
    <property type="entry name" value="MATRIX-REMODELING-ASSOCIATED PROTEIN 7"/>
    <property type="match status" value="1"/>
</dbReference>
<protein>
    <submittedName>
        <fullName evidence="3">Matrix-remodeling-associated protein 7</fullName>
    </submittedName>
</protein>
<comment type="caution">
    <text evidence="3">The sequence shown here is derived from an EMBL/GenBank/DDBJ whole genome shotgun (WGS) entry which is preliminary data.</text>
</comment>
<dbReference type="PANTHER" id="PTHR21845">
    <property type="entry name" value="TRANSMEMBRANE ANCHOR PROTEIN 1"/>
    <property type="match status" value="1"/>
</dbReference>
<proteinExistence type="predicted"/>
<evidence type="ECO:0000256" key="1">
    <source>
        <dbReference type="SAM" id="MobiDB-lite"/>
    </source>
</evidence>
<evidence type="ECO:0000313" key="4">
    <source>
        <dbReference type="Proteomes" id="UP000700334"/>
    </source>
</evidence>
<reference evidence="3" key="1">
    <citation type="journal article" date="2021" name="Evol. Appl.">
        <title>The genome of the Pyrenean desman and the effects of bottlenecks and inbreeding on the genomic landscape of an endangered species.</title>
        <authorList>
            <person name="Escoda L."/>
            <person name="Castresana J."/>
        </authorList>
    </citation>
    <scope>NUCLEOTIDE SEQUENCE</scope>
    <source>
        <strain evidence="3">IBE-C5619</strain>
    </source>
</reference>
<feature type="region of interest" description="Disordered" evidence="1">
    <location>
        <begin position="24"/>
        <end position="47"/>
    </location>
</feature>
<dbReference type="OrthoDB" id="5983600at2759"/>
<feature type="domain" description="Matrix-remodeling-associated protein 7 helical" evidence="2">
    <location>
        <begin position="214"/>
        <end position="274"/>
    </location>
</feature>
<name>A0A8J6ALB2_GALPY</name>
<dbReference type="Proteomes" id="UP000700334">
    <property type="component" value="Unassembled WGS sequence"/>
</dbReference>
<feature type="region of interest" description="Disordered" evidence="1">
    <location>
        <begin position="127"/>
        <end position="149"/>
    </location>
</feature>
<evidence type="ECO:0000313" key="3">
    <source>
        <dbReference type="EMBL" id="KAG8519385.1"/>
    </source>
</evidence>
<dbReference type="Pfam" id="PF25473">
    <property type="entry name" value="MXRA7_helical"/>
    <property type="match status" value="1"/>
</dbReference>
<accession>A0A8J6ALB2</accession>